<dbReference type="InterPro" id="IPR043502">
    <property type="entry name" value="DNA/RNA_pol_sf"/>
</dbReference>
<sequence length="344" mass="38707">GDRVELVSLSDGEGVLKTLGLYWCPKQDEFAFIVNNLQEPPNPPTKRTVLSEISKLFDPIGLLSPVIVIAKLIMQKIWVAGLPWDTQLEGDILQEWLQFRTSLQHVNNIRISRCLLYPNHIKVELHGFSDASKHAYGAALYLRCVYADASVSLRLICSKSRVAPVKPITIPRMELLGAHLLARLISKVAGSFNLQFSNIILWTDSQIVLAWLTKPSSALHVFVRNRVANIRLFLEPLKVQWKYISTKENPSDVVSRAERAVLEAMEQRIYSEFAATHQESTSSSQHSPRNDRVGRRERPAFVDLEVGHHRQHLPEIGHLSSSSGCQNRGEHLSASSFPPVHPPN</sequence>
<keyword evidence="3" id="KW-1185">Reference proteome</keyword>
<dbReference type="PANTHER" id="PTHR47331:SF5">
    <property type="entry name" value="RIBONUCLEASE H"/>
    <property type="match status" value="1"/>
</dbReference>
<dbReference type="SUPFAM" id="SSF56672">
    <property type="entry name" value="DNA/RNA polymerases"/>
    <property type="match status" value="1"/>
</dbReference>
<dbReference type="InterPro" id="IPR008042">
    <property type="entry name" value="Retrotrans_Pao"/>
</dbReference>
<evidence type="ECO:0000256" key="1">
    <source>
        <dbReference type="SAM" id="MobiDB-lite"/>
    </source>
</evidence>
<dbReference type="GO" id="GO:0071897">
    <property type="term" value="P:DNA biosynthetic process"/>
    <property type="evidence" value="ECO:0007669"/>
    <property type="project" value="UniProtKB-ARBA"/>
</dbReference>
<name>A0A182PX24_9DIPT</name>
<evidence type="ECO:0000313" key="2">
    <source>
        <dbReference type="EnsemblMetazoa" id="AEPI011511-PA"/>
    </source>
</evidence>
<dbReference type="Proteomes" id="UP000075885">
    <property type="component" value="Unassembled WGS sequence"/>
</dbReference>
<reference evidence="3" key="1">
    <citation type="submission" date="2013-03" db="EMBL/GenBank/DDBJ databases">
        <title>The Genome Sequence of Anopheles epiroticus epiroticus2.</title>
        <authorList>
            <consortium name="The Broad Institute Genomics Platform"/>
            <person name="Neafsey D.E."/>
            <person name="Howell P."/>
            <person name="Walker B."/>
            <person name="Young S.K."/>
            <person name="Zeng Q."/>
            <person name="Gargeya S."/>
            <person name="Fitzgerald M."/>
            <person name="Haas B."/>
            <person name="Abouelleil A."/>
            <person name="Allen A.W."/>
            <person name="Alvarado L."/>
            <person name="Arachchi H.M."/>
            <person name="Berlin A.M."/>
            <person name="Chapman S.B."/>
            <person name="Gainer-Dewar J."/>
            <person name="Goldberg J."/>
            <person name="Griggs A."/>
            <person name="Gujja S."/>
            <person name="Hansen M."/>
            <person name="Howarth C."/>
            <person name="Imamovic A."/>
            <person name="Ireland A."/>
            <person name="Larimer J."/>
            <person name="McCowan C."/>
            <person name="Murphy C."/>
            <person name="Pearson M."/>
            <person name="Poon T.W."/>
            <person name="Priest M."/>
            <person name="Roberts A."/>
            <person name="Saif S."/>
            <person name="Shea T."/>
            <person name="Sisk P."/>
            <person name="Sykes S."/>
            <person name="Wortman J."/>
            <person name="Nusbaum C."/>
            <person name="Birren B."/>
        </authorList>
    </citation>
    <scope>NUCLEOTIDE SEQUENCE [LARGE SCALE GENOMIC DNA]</scope>
    <source>
        <strain evidence="3">Epiroticus2</strain>
    </source>
</reference>
<dbReference type="Pfam" id="PF05380">
    <property type="entry name" value="Peptidase_A17"/>
    <property type="match status" value="1"/>
</dbReference>
<feature type="region of interest" description="Disordered" evidence="1">
    <location>
        <begin position="315"/>
        <end position="344"/>
    </location>
</feature>
<dbReference type="VEuPathDB" id="VectorBase:AEPI011511"/>
<organism evidence="2 3">
    <name type="scientific">Anopheles epiroticus</name>
    <dbReference type="NCBI Taxonomy" id="199890"/>
    <lineage>
        <taxon>Eukaryota</taxon>
        <taxon>Metazoa</taxon>
        <taxon>Ecdysozoa</taxon>
        <taxon>Arthropoda</taxon>
        <taxon>Hexapoda</taxon>
        <taxon>Insecta</taxon>
        <taxon>Pterygota</taxon>
        <taxon>Neoptera</taxon>
        <taxon>Endopterygota</taxon>
        <taxon>Diptera</taxon>
        <taxon>Nematocera</taxon>
        <taxon>Culicoidea</taxon>
        <taxon>Culicidae</taxon>
        <taxon>Anophelinae</taxon>
        <taxon>Anopheles</taxon>
    </lineage>
</organism>
<reference evidence="2" key="2">
    <citation type="submission" date="2020-05" db="UniProtKB">
        <authorList>
            <consortium name="EnsemblMetazoa"/>
        </authorList>
    </citation>
    <scope>IDENTIFICATION</scope>
    <source>
        <strain evidence="2">Epiroticus2</strain>
    </source>
</reference>
<protein>
    <submittedName>
        <fullName evidence="2">Uncharacterized protein</fullName>
    </submittedName>
</protein>
<dbReference type="AlphaFoldDB" id="A0A182PX24"/>
<evidence type="ECO:0000313" key="3">
    <source>
        <dbReference type="Proteomes" id="UP000075885"/>
    </source>
</evidence>
<accession>A0A182PX24</accession>
<dbReference type="EnsemblMetazoa" id="AEPI011511-RA">
    <property type="protein sequence ID" value="AEPI011511-PA"/>
    <property type="gene ID" value="AEPI011511"/>
</dbReference>
<dbReference type="STRING" id="199890.A0A182PX24"/>
<dbReference type="PANTHER" id="PTHR47331">
    <property type="entry name" value="PHD-TYPE DOMAIN-CONTAINING PROTEIN"/>
    <property type="match status" value="1"/>
</dbReference>
<feature type="compositionally biased region" description="Low complexity" evidence="1">
    <location>
        <begin position="275"/>
        <end position="287"/>
    </location>
</feature>
<feature type="region of interest" description="Disordered" evidence="1">
    <location>
        <begin position="275"/>
        <end position="296"/>
    </location>
</feature>
<proteinExistence type="predicted"/>